<proteinExistence type="predicted"/>
<dbReference type="AlphaFoldDB" id="A0A850PF65"/>
<accession>A0A850PF65</accession>
<keyword evidence="3" id="KW-1185">Reference proteome</keyword>
<protein>
    <submittedName>
        <fullName evidence="2">DUF2474 domain-containing protein</fullName>
    </submittedName>
</protein>
<keyword evidence="1" id="KW-1133">Transmembrane helix</keyword>
<keyword evidence="1" id="KW-0812">Transmembrane</keyword>
<dbReference type="Proteomes" id="UP000585665">
    <property type="component" value="Unassembled WGS sequence"/>
</dbReference>
<organism evidence="2 3">
    <name type="scientific">Ameyamaea chiangmaiensis</name>
    <dbReference type="NCBI Taxonomy" id="442969"/>
    <lineage>
        <taxon>Bacteria</taxon>
        <taxon>Pseudomonadati</taxon>
        <taxon>Pseudomonadota</taxon>
        <taxon>Alphaproteobacteria</taxon>
        <taxon>Acetobacterales</taxon>
        <taxon>Acetobacteraceae</taxon>
        <taxon>Ameyamaea</taxon>
    </lineage>
</organism>
<evidence type="ECO:0000313" key="2">
    <source>
        <dbReference type="EMBL" id="NVN40552.1"/>
    </source>
</evidence>
<dbReference type="Pfam" id="PF10617">
    <property type="entry name" value="DUF2474"/>
    <property type="match status" value="1"/>
</dbReference>
<gene>
    <name evidence="2" type="ORF">HUK82_08245</name>
</gene>
<evidence type="ECO:0000313" key="3">
    <source>
        <dbReference type="Proteomes" id="UP000585665"/>
    </source>
</evidence>
<evidence type="ECO:0000256" key="1">
    <source>
        <dbReference type="SAM" id="Phobius"/>
    </source>
</evidence>
<reference evidence="2 3" key="1">
    <citation type="submission" date="2020-06" db="EMBL/GenBank/DDBJ databases">
        <title>Description of novel acetic acid bacteria.</title>
        <authorList>
            <person name="Sombolestani A."/>
        </authorList>
    </citation>
    <scope>NUCLEOTIDE SEQUENCE [LARGE SCALE GENOMIC DNA]</scope>
    <source>
        <strain evidence="2 3">LMG 27010</strain>
    </source>
</reference>
<dbReference type="EMBL" id="JABXXR010000050">
    <property type="protein sequence ID" value="NVN40552.1"/>
    <property type="molecule type" value="Genomic_DNA"/>
</dbReference>
<dbReference type="RefSeq" id="WP_176613512.1">
    <property type="nucleotide sequence ID" value="NZ_JABXXR010000050.1"/>
</dbReference>
<comment type="caution">
    <text evidence="2">The sequence shown here is derived from an EMBL/GenBank/DDBJ whole genome shotgun (WGS) entry which is preliminary data.</text>
</comment>
<keyword evidence="1" id="KW-0472">Membrane</keyword>
<sequence length="49" mass="5443">MPIIEFVSGQGEGAPKSRLRRLGWFALIWALSTAAFIAFATVLRLFVPH</sequence>
<feature type="transmembrane region" description="Helical" evidence="1">
    <location>
        <begin position="24"/>
        <end position="47"/>
    </location>
</feature>
<name>A0A850PF65_9PROT</name>
<dbReference type="InterPro" id="IPR018895">
    <property type="entry name" value="DUF2474"/>
</dbReference>